<gene>
    <name evidence="1" type="ORF">EJ913_02150</name>
</gene>
<dbReference type="EMBL" id="RZIJ01000001">
    <property type="protein sequence ID" value="RUQ75937.1"/>
    <property type="molecule type" value="Genomic_DNA"/>
</dbReference>
<dbReference type="OrthoDB" id="9806511at2"/>
<reference evidence="1 2" key="1">
    <citation type="submission" date="2018-12" db="EMBL/GenBank/DDBJ databases">
        <authorList>
            <person name="Yang Y."/>
        </authorList>
    </citation>
    <scope>NUCLEOTIDE SEQUENCE [LARGE SCALE GENOMIC DNA]</scope>
    <source>
        <strain evidence="1 2">GSF71</strain>
    </source>
</reference>
<dbReference type="RefSeq" id="WP_126994323.1">
    <property type="nucleotide sequence ID" value="NZ_CP173190.1"/>
</dbReference>
<comment type="caution">
    <text evidence="1">The sequence shown here is derived from an EMBL/GenBank/DDBJ whole genome shotgun (WGS) entry which is preliminary data.</text>
</comment>
<sequence>MAATTTRIATTNGRRYMIQLCKHWAHKFAVTQEGDQGVVPFAEDRRCLLAADDAGLGITIEADDADALPRLQEVVIDHLKRFAFREELGESVWTPVG</sequence>
<organism evidence="1 2">
    <name type="scientific">Azospirillum doebereinerae</name>
    <dbReference type="NCBI Taxonomy" id="92933"/>
    <lineage>
        <taxon>Bacteria</taxon>
        <taxon>Pseudomonadati</taxon>
        <taxon>Pseudomonadota</taxon>
        <taxon>Alphaproteobacteria</taxon>
        <taxon>Rhodospirillales</taxon>
        <taxon>Azospirillaceae</taxon>
        <taxon>Azospirillum</taxon>
    </lineage>
</organism>
<evidence type="ECO:0000313" key="1">
    <source>
        <dbReference type="EMBL" id="RUQ75937.1"/>
    </source>
</evidence>
<dbReference type="Gene3D" id="3.30.310.50">
    <property type="entry name" value="Alpha-D-phosphohexomutase, C-terminal domain"/>
    <property type="match status" value="1"/>
</dbReference>
<name>A0A3S0V900_9PROT</name>
<accession>A0A3S0V900</accession>
<dbReference type="Proteomes" id="UP000280346">
    <property type="component" value="Unassembled WGS sequence"/>
</dbReference>
<dbReference type="PIRSF" id="PIRSF028291">
    <property type="entry name" value="UCP028291"/>
    <property type="match status" value="1"/>
</dbReference>
<keyword evidence="2" id="KW-1185">Reference proteome</keyword>
<proteinExistence type="predicted"/>
<protein>
    <submittedName>
        <fullName evidence="1">DUF2218 domain-containing protein</fullName>
    </submittedName>
</protein>
<dbReference type="InterPro" id="IPR014543">
    <property type="entry name" value="UCP028291"/>
</dbReference>
<evidence type="ECO:0000313" key="2">
    <source>
        <dbReference type="Proteomes" id="UP000280346"/>
    </source>
</evidence>
<dbReference type="Pfam" id="PF09981">
    <property type="entry name" value="DUF2218"/>
    <property type="match status" value="1"/>
</dbReference>
<dbReference type="AlphaFoldDB" id="A0A3S0V900"/>